<dbReference type="SUPFAM" id="SSF55874">
    <property type="entry name" value="ATPase domain of HSP90 chaperone/DNA topoisomerase II/histidine kinase"/>
    <property type="match status" value="1"/>
</dbReference>
<dbReference type="SMART" id="SM00387">
    <property type="entry name" value="HATPase_c"/>
    <property type="match status" value="1"/>
</dbReference>
<keyword evidence="4 8" id="KW-0808">Transferase</keyword>
<keyword evidence="6" id="KW-0902">Two-component regulatory system</keyword>
<dbReference type="PRINTS" id="PR00344">
    <property type="entry name" value="BCTRLSENSOR"/>
</dbReference>
<dbReference type="FunFam" id="3.30.565.10:FF:000006">
    <property type="entry name" value="Sensor histidine kinase WalK"/>
    <property type="match status" value="1"/>
</dbReference>
<dbReference type="Gene3D" id="3.30.565.10">
    <property type="entry name" value="Histidine kinase-like ATPase, C-terminal domain"/>
    <property type="match status" value="1"/>
</dbReference>
<dbReference type="AlphaFoldDB" id="A0A645IJN3"/>
<protein>
    <recommendedName>
        <fullName evidence="2">histidine kinase</fullName>
        <ecNumber evidence="2">2.7.13.3</ecNumber>
    </recommendedName>
</protein>
<dbReference type="PROSITE" id="PS50109">
    <property type="entry name" value="HIS_KIN"/>
    <property type="match status" value="1"/>
</dbReference>
<dbReference type="GO" id="GO:0016036">
    <property type="term" value="P:cellular response to phosphate starvation"/>
    <property type="evidence" value="ECO:0007669"/>
    <property type="project" value="TreeGrafter"/>
</dbReference>
<accession>A0A645IJN3</accession>
<gene>
    <name evidence="8" type="primary">phoR_64</name>
    <name evidence="8" type="ORF">SDC9_199153</name>
</gene>
<comment type="catalytic activity">
    <reaction evidence="1">
        <text>ATP + protein L-histidine = ADP + protein N-phospho-L-histidine.</text>
        <dbReference type="EC" id="2.7.13.3"/>
    </reaction>
</comment>
<evidence type="ECO:0000256" key="1">
    <source>
        <dbReference type="ARBA" id="ARBA00000085"/>
    </source>
</evidence>
<proteinExistence type="predicted"/>
<dbReference type="GO" id="GO:0004721">
    <property type="term" value="F:phosphoprotein phosphatase activity"/>
    <property type="evidence" value="ECO:0007669"/>
    <property type="project" value="TreeGrafter"/>
</dbReference>
<comment type="caution">
    <text evidence="8">The sequence shown here is derived from an EMBL/GenBank/DDBJ whole genome shotgun (WGS) entry which is preliminary data.</text>
</comment>
<keyword evidence="5" id="KW-0418">Kinase</keyword>
<name>A0A645IJN3_9ZZZZ</name>
<organism evidence="8">
    <name type="scientific">bioreactor metagenome</name>
    <dbReference type="NCBI Taxonomy" id="1076179"/>
    <lineage>
        <taxon>unclassified sequences</taxon>
        <taxon>metagenomes</taxon>
        <taxon>ecological metagenomes</taxon>
    </lineage>
</organism>
<keyword evidence="3" id="KW-0597">Phosphoprotein</keyword>
<evidence type="ECO:0000256" key="4">
    <source>
        <dbReference type="ARBA" id="ARBA00022679"/>
    </source>
</evidence>
<dbReference type="InterPro" id="IPR005467">
    <property type="entry name" value="His_kinase_dom"/>
</dbReference>
<dbReference type="EMBL" id="VSSQ01116686">
    <property type="protein sequence ID" value="MPN51505.1"/>
    <property type="molecule type" value="Genomic_DNA"/>
</dbReference>
<reference evidence="8" key="1">
    <citation type="submission" date="2019-08" db="EMBL/GenBank/DDBJ databases">
        <authorList>
            <person name="Kucharzyk K."/>
            <person name="Murdoch R.W."/>
            <person name="Higgins S."/>
            <person name="Loffler F."/>
        </authorList>
    </citation>
    <scope>NUCLEOTIDE SEQUENCE</scope>
</reference>
<dbReference type="InterPro" id="IPR004358">
    <property type="entry name" value="Sig_transdc_His_kin-like_C"/>
</dbReference>
<dbReference type="PANTHER" id="PTHR45453">
    <property type="entry name" value="PHOSPHATE REGULON SENSOR PROTEIN PHOR"/>
    <property type="match status" value="1"/>
</dbReference>
<evidence type="ECO:0000256" key="3">
    <source>
        <dbReference type="ARBA" id="ARBA00022553"/>
    </source>
</evidence>
<evidence type="ECO:0000313" key="8">
    <source>
        <dbReference type="EMBL" id="MPN51505.1"/>
    </source>
</evidence>
<dbReference type="PANTHER" id="PTHR45453:SF1">
    <property type="entry name" value="PHOSPHATE REGULON SENSOR PROTEIN PHOR"/>
    <property type="match status" value="1"/>
</dbReference>
<dbReference type="InterPro" id="IPR003594">
    <property type="entry name" value="HATPase_dom"/>
</dbReference>
<dbReference type="Pfam" id="PF02518">
    <property type="entry name" value="HATPase_c"/>
    <property type="match status" value="1"/>
</dbReference>
<feature type="domain" description="Histidine kinase" evidence="7">
    <location>
        <begin position="1"/>
        <end position="136"/>
    </location>
</feature>
<evidence type="ECO:0000256" key="2">
    <source>
        <dbReference type="ARBA" id="ARBA00012438"/>
    </source>
</evidence>
<dbReference type="InterPro" id="IPR050351">
    <property type="entry name" value="BphY/WalK/GraS-like"/>
</dbReference>
<dbReference type="GO" id="GO:0000155">
    <property type="term" value="F:phosphorelay sensor kinase activity"/>
    <property type="evidence" value="ECO:0007669"/>
    <property type="project" value="TreeGrafter"/>
</dbReference>
<evidence type="ECO:0000256" key="6">
    <source>
        <dbReference type="ARBA" id="ARBA00023012"/>
    </source>
</evidence>
<dbReference type="GO" id="GO:0005886">
    <property type="term" value="C:plasma membrane"/>
    <property type="evidence" value="ECO:0007669"/>
    <property type="project" value="TreeGrafter"/>
</dbReference>
<evidence type="ECO:0000256" key="5">
    <source>
        <dbReference type="ARBA" id="ARBA00022777"/>
    </source>
</evidence>
<evidence type="ECO:0000259" key="7">
    <source>
        <dbReference type="PROSITE" id="PS50109"/>
    </source>
</evidence>
<sequence>MEKKITDRGLDVEADIPEDSVFVMGDPDLIQQVIYNLMENAAKFAERGSTLKMGIGIKNGKALVFIQNRGETISPEEIPLLFERFHKSDKSRSEDKDGVGLGLYIVKTILRQHREDIKVTSENGLTTFAFTLTLAI</sequence>
<dbReference type="InterPro" id="IPR036890">
    <property type="entry name" value="HATPase_C_sf"/>
</dbReference>
<dbReference type="EC" id="2.7.13.3" evidence="2"/>